<proteinExistence type="predicted"/>
<dbReference type="InterPro" id="IPR050297">
    <property type="entry name" value="LipidA_mod_glycosyltrf_83"/>
</dbReference>
<keyword evidence="3" id="KW-0328">Glycosyltransferase</keyword>
<keyword evidence="4" id="KW-0808">Transferase</keyword>
<feature type="transmembrane region" description="Helical" evidence="8">
    <location>
        <begin position="188"/>
        <end position="215"/>
    </location>
</feature>
<sequence length="502" mass="53745">MSTSTIAGTVDAPVWRLALASVLPTRLRPRADRWIQHFPLLLLVTVQGLLSLRLGNTAFQDEALYVLAGQEILAHWLTGAPVIDYGSFFSGVPVAYPVLAGLLQYVGGLPLVRAFSLGCVVVTMLCVRDTSKYLYGQAAGNLAGFTFAVTGPVVYTSALATFDALCLCLLSVGIWLGVTRSSRSSAALAGVAVAAAAIVKYTGAAFLPVVLAAVLFGDPQQKAANRLLRTVTTALVAAAVLAGLYALWGEEVREGILFTTTGREALSPAPLSQLLGYVAQDIGLSAALAVLGGLLVARSLRSSLFVLALFAGASGLLVGQLHLGEAVSFEKHMAYSALFLAPLAGRALAELARPSLRGILLAAIMWILLVSGLARSHTMHYEWPNVERVVSLMAEDSPPGRYLSTQSLPLSFYTRDEFPDIQWVEHYGLFDSGPGAIRNAVENRAFEMIVWRSGSTGNPTEDAQLAVLQEAVIGSPHYDLAAEPFPVRQWSEQDWYIFQLNR</sequence>
<dbReference type="AlphaFoldDB" id="A0A512IAB7"/>
<dbReference type="Proteomes" id="UP000321103">
    <property type="component" value="Unassembled WGS sequence"/>
</dbReference>
<dbReference type="RefSeq" id="WP_062736646.1">
    <property type="nucleotide sequence ID" value="NZ_BJZS01000022.1"/>
</dbReference>
<evidence type="ECO:0000256" key="3">
    <source>
        <dbReference type="ARBA" id="ARBA00022676"/>
    </source>
</evidence>
<keyword evidence="2" id="KW-1003">Cell membrane</keyword>
<keyword evidence="5 8" id="KW-0812">Transmembrane</keyword>
<feature type="domain" description="Glycosyltransferase RgtA/B/C/D-like" evidence="9">
    <location>
        <begin position="112"/>
        <end position="240"/>
    </location>
</feature>
<dbReference type="GO" id="GO:0005886">
    <property type="term" value="C:plasma membrane"/>
    <property type="evidence" value="ECO:0007669"/>
    <property type="project" value="UniProtKB-SubCell"/>
</dbReference>
<feature type="transmembrane region" description="Helical" evidence="8">
    <location>
        <begin position="103"/>
        <end position="127"/>
    </location>
</feature>
<name>A0A512IAB7_9MICC</name>
<feature type="transmembrane region" description="Helical" evidence="8">
    <location>
        <begin position="34"/>
        <end position="52"/>
    </location>
</feature>
<dbReference type="InterPro" id="IPR038731">
    <property type="entry name" value="RgtA/B/C-like"/>
</dbReference>
<dbReference type="GO" id="GO:0016763">
    <property type="term" value="F:pentosyltransferase activity"/>
    <property type="evidence" value="ECO:0007669"/>
    <property type="project" value="TreeGrafter"/>
</dbReference>
<dbReference type="PANTHER" id="PTHR33908:SF11">
    <property type="entry name" value="MEMBRANE PROTEIN"/>
    <property type="match status" value="1"/>
</dbReference>
<evidence type="ECO:0000313" key="11">
    <source>
        <dbReference type="Proteomes" id="UP000321103"/>
    </source>
</evidence>
<dbReference type="Pfam" id="PF13231">
    <property type="entry name" value="PMT_2"/>
    <property type="match status" value="1"/>
</dbReference>
<feature type="transmembrane region" description="Helical" evidence="8">
    <location>
        <begin position="147"/>
        <end position="176"/>
    </location>
</feature>
<evidence type="ECO:0000256" key="8">
    <source>
        <dbReference type="SAM" id="Phobius"/>
    </source>
</evidence>
<feature type="transmembrane region" description="Helical" evidence="8">
    <location>
        <begin position="304"/>
        <end position="321"/>
    </location>
</feature>
<dbReference type="EMBL" id="BJZS01000022">
    <property type="protein sequence ID" value="GEO94643.1"/>
    <property type="molecule type" value="Genomic_DNA"/>
</dbReference>
<dbReference type="PANTHER" id="PTHR33908">
    <property type="entry name" value="MANNOSYLTRANSFERASE YKCB-RELATED"/>
    <property type="match status" value="1"/>
</dbReference>
<evidence type="ECO:0000313" key="10">
    <source>
        <dbReference type="EMBL" id="GEO94643.1"/>
    </source>
</evidence>
<protein>
    <recommendedName>
        <fullName evidence="9">Glycosyltransferase RgtA/B/C/D-like domain-containing protein</fullName>
    </recommendedName>
</protein>
<comment type="caution">
    <text evidence="10">The sequence shown here is derived from an EMBL/GenBank/DDBJ whole genome shotgun (WGS) entry which is preliminary data.</text>
</comment>
<comment type="subcellular location">
    <subcellularLocation>
        <location evidence="1">Cell membrane</location>
        <topology evidence="1">Multi-pass membrane protein</topology>
    </subcellularLocation>
</comment>
<feature type="transmembrane region" description="Helical" evidence="8">
    <location>
        <begin position="274"/>
        <end position="297"/>
    </location>
</feature>
<evidence type="ECO:0000256" key="7">
    <source>
        <dbReference type="ARBA" id="ARBA00023136"/>
    </source>
</evidence>
<gene>
    <name evidence="10" type="ORF">KTU01_07660</name>
</gene>
<keyword evidence="6 8" id="KW-1133">Transmembrane helix</keyword>
<keyword evidence="11" id="KW-1185">Reference proteome</keyword>
<evidence type="ECO:0000256" key="4">
    <source>
        <dbReference type="ARBA" id="ARBA00022679"/>
    </source>
</evidence>
<feature type="transmembrane region" description="Helical" evidence="8">
    <location>
        <begin position="227"/>
        <end position="248"/>
    </location>
</feature>
<organism evidence="10 11">
    <name type="scientific">Kocuria turfanensis</name>
    <dbReference type="NCBI Taxonomy" id="388357"/>
    <lineage>
        <taxon>Bacteria</taxon>
        <taxon>Bacillati</taxon>
        <taxon>Actinomycetota</taxon>
        <taxon>Actinomycetes</taxon>
        <taxon>Micrococcales</taxon>
        <taxon>Micrococcaceae</taxon>
        <taxon>Kocuria</taxon>
    </lineage>
</organism>
<reference evidence="10 11" key="1">
    <citation type="submission" date="2019-07" db="EMBL/GenBank/DDBJ databases">
        <title>Whole genome shotgun sequence of Kocuria turfanensis NBRC 107627.</title>
        <authorList>
            <person name="Hosoyama A."/>
            <person name="Uohara A."/>
            <person name="Ohji S."/>
            <person name="Ichikawa N."/>
        </authorList>
    </citation>
    <scope>NUCLEOTIDE SEQUENCE [LARGE SCALE GENOMIC DNA]</scope>
    <source>
        <strain evidence="10 11">NBRC 107627</strain>
    </source>
</reference>
<dbReference type="GO" id="GO:0009103">
    <property type="term" value="P:lipopolysaccharide biosynthetic process"/>
    <property type="evidence" value="ECO:0007669"/>
    <property type="project" value="UniProtKB-ARBA"/>
</dbReference>
<evidence type="ECO:0000256" key="2">
    <source>
        <dbReference type="ARBA" id="ARBA00022475"/>
    </source>
</evidence>
<accession>A0A512IAB7</accession>
<feature type="transmembrane region" description="Helical" evidence="8">
    <location>
        <begin position="356"/>
        <end position="374"/>
    </location>
</feature>
<evidence type="ECO:0000256" key="6">
    <source>
        <dbReference type="ARBA" id="ARBA00022989"/>
    </source>
</evidence>
<evidence type="ECO:0000256" key="5">
    <source>
        <dbReference type="ARBA" id="ARBA00022692"/>
    </source>
</evidence>
<evidence type="ECO:0000259" key="9">
    <source>
        <dbReference type="Pfam" id="PF13231"/>
    </source>
</evidence>
<feature type="transmembrane region" description="Helical" evidence="8">
    <location>
        <begin position="64"/>
        <end position="83"/>
    </location>
</feature>
<keyword evidence="7 8" id="KW-0472">Membrane</keyword>
<evidence type="ECO:0000256" key="1">
    <source>
        <dbReference type="ARBA" id="ARBA00004651"/>
    </source>
</evidence>